<protein>
    <submittedName>
        <fullName evidence="1">DUF928 domain-containing protein</fullName>
    </submittedName>
</protein>
<evidence type="ECO:0000313" key="2">
    <source>
        <dbReference type="Proteomes" id="UP000481033"/>
    </source>
</evidence>
<evidence type="ECO:0000313" key="1">
    <source>
        <dbReference type="EMBL" id="NEZ57435.1"/>
    </source>
</evidence>
<organism evidence="1 2">
    <name type="scientific">Adonisia turfae CCMR0081</name>
    <dbReference type="NCBI Taxonomy" id="2292702"/>
    <lineage>
        <taxon>Bacteria</taxon>
        <taxon>Bacillati</taxon>
        <taxon>Cyanobacteriota</taxon>
        <taxon>Adonisia</taxon>
        <taxon>Adonisia turfae</taxon>
    </lineage>
</organism>
<keyword evidence="2" id="KW-1185">Reference proteome</keyword>
<reference evidence="1 2" key="1">
    <citation type="journal article" date="2020" name="Microb. Ecol.">
        <title>Ecogenomics of the Marine Benthic Filamentous Cyanobacterium Adonisia.</title>
        <authorList>
            <person name="Walter J.M."/>
            <person name="Coutinho F.H."/>
            <person name="Leomil L."/>
            <person name="Hargreaves P.I."/>
            <person name="Campeao M.E."/>
            <person name="Vieira V.V."/>
            <person name="Silva B.S."/>
            <person name="Fistarol G.O."/>
            <person name="Salomon P.S."/>
            <person name="Sawabe T."/>
            <person name="Mino S."/>
            <person name="Hosokawa M."/>
            <person name="Miyashita H."/>
            <person name="Maruyama F."/>
            <person name="van Verk M.C."/>
            <person name="Dutilh B.E."/>
            <person name="Thompson C.C."/>
            <person name="Thompson F.L."/>
        </authorList>
    </citation>
    <scope>NUCLEOTIDE SEQUENCE [LARGE SCALE GENOMIC DNA]</scope>
    <source>
        <strain evidence="1 2">CCMR0081</strain>
    </source>
</reference>
<dbReference type="InterPro" id="IPR010328">
    <property type="entry name" value="DUF928"/>
</dbReference>
<dbReference type="AlphaFoldDB" id="A0A6M0RME9"/>
<accession>A0A6M0RME9</accession>
<dbReference type="Proteomes" id="UP000481033">
    <property type="component" value="Unassembled WGS sequence"/>
</dbReference>
<sequence>MMSVSGYPPSVETITFYQGRIIVWGNDGLRLKLTGSSRRTMKYFKNFQHMAMRPSQKSSLFSKRCYQLILGTLLLTLPLNPVHAQQYNPPSGSPPQTATGSNGSRGCRGIYDVPLVGLAPTLMNHVGQTTTITPTLAWFVPTADPYRIRVSLYTIDQENLLYETEYEDTIPGIMSFSIPEDVGLEPDGRYLWEVNIDCDLDNPTYQEYFIAEVDIVSPPAELAAAVALAPTASEKASLYAEAGYWYDAFKEALSASEDVSFVQTLLSSLAASEEDSLQKQYLSEVIEIIGNSDINP</sequence>
<gene>
    <name evidence="1" type="ORF">DXZ20_17490</name>
</gene>
<proteinExistence type="predicted"/>
<dbReference type="Pfam" id="PF06051">
    <property type="entry name" value="DUF928"/>
    <property type="match status" value="1"/>
</dbReference>
<name>A0A6M0RME9_9CYAN</name>
<comment type="caution">
    <text evidence="1">The sequence shown here is derived from an EMBL/GenBank/DDBJ whole genome shotgun (WGS) entry which is preliminary data.</text>
</comment>
<dbReference type="EMBL" id="QXHD01000004">
    <property type="protein sequence ID" value="NEZ57435.1"/>
    <property type="molecule type" value="Genomic_DNA"/>
</dbReference>